<evidence type="ECO:0000313" key="3">
    <source>
        <dbReference type="Proteomes" id="UP000290921"/>
    </source>
</evidence>
<sequence>MIGAKGKSYNVYANLKNKVILQAQKELNEKTDIKFTFEEIKTGRKVTSIKFYIVCNKNNKDEMAVTLEDVYE</sequence>
<reference evidence="1 4" key="2">
    <citation type="submission" date="2022-09" db="EMBL/GenBank/DDBJ databases">
        <title>complete genome sequences of Clostridium tetani str. KHSU-234311-028 isolated from soil.</title>
        <authorList>
            <person name="Sekizuka T."/>
            <person name="Shitada C."/>
            <person name="Takahashi M."/>
            <person name="Kuroda M."/>
        </authorList>
    </citation>
    <scope>NUCLEOTIDE SEQUENCE [LARGE SCALE GENOMIC DNA]</scope>
    <source>
        <strain evidence="1 4">KHSU-234311-028</strain>
        <plasmid evidence="1 4">pKHSU-234311-028-1</plasmid>
    </source>
</reference>
<gene>
    <name evidence="2" type="ORF">DP130_13540</name>
    <name evidence="1" type="ORF">K234311028_p10470</name>
</gene>
<name>A0A4Q0VAY1_CLOTA</name>
<dbReference type="Proteomes" id="UP000290921">
    <property type="component" value="Unassembled WGS sequence"/>
</dbReference>
<dbReference type="Gene3D" id="1.10.10.10">
    <property type="entry name" value="Winged helix-like DNA-binding domain superfamily/Winged helix DNA-binding domain"/>
    <property type="match status" value="1"/>
</dbReference>
<dbReference type="AlphaFoldDB" id="A0A4Q0VAY1"/>
<dbReference type="InterPro" id="IPR036390">
    <property type="entry name" value="WH_DNA-bd_sf"/>
</dbReference>
<protein>
    <submittedName>
        <fullName evidence="2">Uncharacterized protein</fullName>
    </submittedName>
</protein>
<proteinExistence type="predicted"/>
<keyword evidence="1" id="KW-0614">Plasmid</keyword>
<dbReference type="EMBL" id="AP026819">
    <property type="protein sequence ID" value="BDR82488.1"/>
    <property type="molecule type" value="Genomic_DNA"/>
</dbReference>
<evidence type="ECO:0000313" key="4">
    <source>
        <dbReference type="Proteomes" id="UP001321763"/>
    </source>
</evidence>
<dbReference type="Proteomes" id="UP001321763">
    <property type="component" value="Plasmid pKHSU-234311-028-1"/>
</dbReference>
<accession>A0A4Q0VAY1</accession>
<organism evidence="2 3">
    <name type="scientific">Clostridium tetani</name>
    <dbReference type="NCBI Taxonomy" id="1513"/>
    <lineage>
        <taxon>Bacteria</taxon>
        <taxon>Bacillati</taxon>
        <taxon>Bacillota</taxon>
        <taxon>Clostridia</taxon>
        <taxon>Eubacteriales</taxon>
        <taxon>Clostridiaceae</taxon>
        <taxon>Clostridium</taxon>
    </lineage>
</organism>
<reference evidence="2 3" key="1">
    <citation type="submission" date="2018-06" db="EMBL/GenBank/DDBJ databases">
        <title>Genome conservation of Clostridium tetani.</title>
        <authorList>
            <person name="Bruggemann H."/>
            <person name="Popoff M.R."/>
        </authorList>
    </citation>
    <scope>NUCLEOTIDE SEQUENCE [LARGE SCALE GENOMIC DNA]</scope>
    <source>
        <strain evidence="2 3">2017.061</strain>
    </source>
</reference>
<geneLocation type="plasmid" evidence="1 4">
    <name>pKHSU-234311-028-1</name>
</geneLocation>
<evidence type="ECO:0000313" key="1">
    <source>
        <dbReference type="EMBL" id="BDR82488.1"/>
    </source>
</evidence>
<evidence type="ECO:0000313" key="2">
    <source>
        <dbReference type="EMBL" id="RXI44293.1"/>
    </source>
</evidence>
<dbReference type="InterPro" id="IPR036388">
    <property type="entry name" value="WH-like_DNA-bd_sf"/>
</dbReference>
<dbReference type="SUPFAM" id="SSF46785">
    <property type="entry name" value="Winged helix' DNA-binding domain"/>
    <property type="match status" value="1"/>
</dbReference>
<dbReference type="Pfam" id="PF21205">
    <property type="entry name" value="Rep3_C"/>
    <property type="match status" value="1"/>
</dbReference>
<dbReference type="EMBL" id="QMAP01000019">
    <property type="protein sequence ID" value="RXI44293.1"/>
    <property type="molecule type" value="Genomic_DNA"/>
</dbReference>